<dbReference type="AlphaFoldDB" id="A0A0B7FRB2"/>
<protein>
    <submittedName>
        <fullName evidence="2">Uncharacterized protein</fullName>
    </submittedName>
</protein>
<accession>A0A0B7FRB2</accession>
<feature type="transmembrane region" description="Helical" evidence="1">
    <location>
        <begin position="41"/>
        <end position="63"/>
    </location>
</feature>
<organism evidence="2 3">
    <name type="scientific">Thanatephorus cucumeris (strain AG1-IB / isolate 7/3/14)</name>
    <name type="common">Lettuce bottom rot fungus</name>
    <name type="synonym">Rhizoctonia solani</name>
    <dbReference type="NCBI Taxonomy" id="1108050"/>
    <lineage>
        <taxon>Eukaryota</taxon>
        <taxon>Fungi</taxon>
        <taxon>Dikarya</taxon>
        <taxon>Basidiomycota</taxon>
        <taxon>Agaricomycotina</taxon>
        <taxon>Agaricomycetes</taxon>
        <taxon>Cantharellales</taxon>
        <taxon>Ceratobasidiaceae</taxon>
        <taxon>Rhizoctonia</taxon>
        <taxon>Rhizoctonia solani AG-1</taxon>
    </lineage>
</organism>
<feature type="transmembrane region" description="Helical" evidence="1">
    <location>
        <begin position="6"/>
        <end position="25"/>
    </location>
</feature>
<dbReference type="EMBL" id="LN679148">
    <property type="protein sequence ID" value="CEL60521.1"/>
    <property type="molecule type" value="Genomic_DNA"/>
</dbReference>
<gene>
    <name evidence="2" type="ORF">RSOLAG1IB_09703</name>
</gene>
<sequence length="73" mass="8615">MHIYDLTFSFFFFFFFFKKSMHWLLQIDSLCLCSCSSHRRLLSVLCYICISLGLLLTLSIVAGQRCYKLETTN</sequence>
<keyword evidence="1" id="KW-1133">Transmembrane helix</keyword>
<name>A0A0B7FRB2_THACB</name>
<keyword evidence="1" id="KW-0812">Transmembrane</keyword>
<evidence type="ECO:0000256" key="1">
    <source>
        <dbReference type="SAM" id="Phobius"/>
    </source>
</evidence>
<evidence type="ECO:0000313" key="2">
    <source>
        <dbReference type="EMBL" id="CEL60521.1"/>
    </source>
</evidence>
<dbReference type="Proteomes" id="UP000059188">
    <property type="component" value="Unassembled WGS sequence"/>
</dbReference>
<evidence type="ECO:0000313" key="3">
    <source>
        <dbReference type="Proteomes" id="UP000059188"/>
    </source>
</evidence>
<proteinExistence type="predicted"/>
<keyword evidence="3" id="KW-1185">Reference proteome</keyword>
<keyword evidence="1" id="KW-0472">Membrane</keyword>
<reference evidence="2 3" key="1">
    <citation type="submission" date="2014-11" db="EMBL/GenBank/DDBJ databases">
        <authorList>
            <person name="Wibberg Daniel"/>
        </authorList>
    </citation>
    <scope>NUCLEOTIDE SEQUENCE [LARGE SCALE GENOMIC DNA]</scope>
    <source>
        <strain evidence="2">Rhizoctonia solani AG1-IB 7/3/14</strain>
    </source>
</reference>